<organism evidence="3 4">
    <name type="scientific">Centaurea solstitialis</name>
    <name type="common">yellow star-thistle</name>
    <dbReference type="NCBI Taxonomy" id="347529"/>
    <lineage>
        <taxon>Eukaryota</taxon>
        <taxon>Viridiplantae</taxon>
        <taxon>Streptophyta</taxon>
        <taxon>Embryophyta</taxon>
        <taxon>Tracheophyta</taxon>
        <taxon>Spermatophyta</taxon>
        <taxon>Magnoliopsida</taxon>
        <taxon>eudicotyledons</taxon>
        <taxon>Gunneridae</taxon>
        <taxon>Pentapetalae</taxon>
        <taxon>asterids</taxon>
        <taxon>campanulids</taxon>
        <taxon>Asterales</taxon>
        <taxon>Asteraceae</taxon>
        <taxon>Carduoideae</taxon>
        <taxon>Cardueae</taxon>
        <taxon>Centaureinae</taxon>
        <taxon>Centaurea</taxon>
    </lineage>
</organism>
<evidence type="ECO:0000313" key="4">
    <source>
        <dbReference type="Proteomes" id="UP001172457"/>
    </source>
</evidence>
<dbReference type="EMBL" id="JARYMX010000006">
    <property type="protein sequence ID" value="KAJ9545314.1"/>
    <property type="molecule type" value="Genomic_DNA"/>
</dbReference>
<dbReference type="PROSITE" id="PS50174">
    <property type="entry name" value="G_PATCH"/>
    <property type="match status" value="1"/>
</dbReference>
<dbReference type="Proteomes" id="UP001172457">
    <property type="component" value="Chromosome 6"/>
</dbReference>
<accession>A0AA38WCN3</accession>
<feature type="region of interest" description="Disordered" evidence="1">
    <location>
        <begin position="1"/>
        <end position="46"/>
    </location>
</feature>
<dbReference type="SMART" id="SM00443">
    <property type="entry name" value="G_patch"/>
    <property type="match status" value="1"/>
</dbReference>
<feature type="compositionally biased region" description="Basic and acidic residues" evidence="1">
    <location>
        <begin position="354"/>
        <end position="383"/>
    </location>
</feature>
<comment type="caution">
    <text evidence="3">The sequence shown here is derived from an EMBL/GenBank/DDBJ whole genome shotgun (WGS) entry which is preliminary data.</text>
</comment>
<dbReference type="InterPro" id="IPR022159">
    <property type="entry name" value="STIP/TFIP11_N"/>
</dbReference>
<feature type="compositionally biased region" description="Basic and acidic residues" evidence="1">
    <location>
        <begin position="1"/>
        <end position="13"/>
    </location>
</feature>
<dbReference type="PANTHER" id="PTHR23329">
    <property type="entry name" value="TUFTELIN-INTERACTING PROTEIN 11-RELATED"/>
    <property type="match status" value="1"/>
</dbReference>
<sequence>MHRPEPPSCHETESWSQSCGLCHGPKARRRSQEESGGDQNGFGICVGKRRQQNPQSAISQLKNPKSDDLCGGRYVYIDDLPARFNEDMIKECISINKWFAMCNLVTSFGLGPPLENNELKPLVLLSRQSTLSAFFQLRFRPIRSFCVESRQTYRPSSPIVASENQLIIGFKRDTNGGEVLLLAKQVIRRRMYNSVDCKRGYEITVAQKEKTMGATKRHNQVCVDIGRLFFESGIPFSCAKSLSFDQCVELDCKLWSRISSSKNARYEDLDLERRTKDNIHNRFGMEDNYGERNEKRHQTKDDVLYGVFTFGNTDSDSDDGGFSKKKQKKDLSRKQGRTKPLSFVSSGVVMPSEEIDKSAKEENKKDDQDDGSRSGSGRRDAKADGNVGVFEKHTKGIGLKLLEKWGYKGGGLGRNAQGIVAPIEAKLRPKNMGMGFNDYKEAAKYGNGIQRLSEEDTFLPQPAVIQPKEKLRSKYNRSKKKKKKDYVTAEELLIKKQEQGLDVVQKVIDMRGPQVHVLTNLANLNAEENSRENWNADLTELDIQKSDCDLRNERETGVTLEKTEGEA</sequence>
<feature type="region of interest" description="Disordered" evidence="1">
    <location>
        <begin position="316"/>
        <end position="387"/>
    </location>
</feature>
<evidence type="ECO:0000259" key="2">
    <source>
        <dbReference type="PROSITE" id="PS50174"/>
    </source>
</evidence>
<dbReference type="Pfam" id="PF12457">
    <property type="entry name" value="TIP_N"/>
    <property type="match status" value="1"/>
</dbReference>
<dbReference type="Pfam" id="PF01585">
    <property type="entry name" value="G-patch"/>
    <property type="match status" value="1"/>
</dbReference>
<name>A0AA38WCN3_9ASTR</name>
<reference evidence="3" key="1">
    <citation type="submission" date="2023-03" db="EMBL/GenBank/DDBJ databases">
        <title>Chromosome-scale reference genome and RAD-based genetic map of yellow starthistle (Centaurea solstitialis) reveal putative structural variation and QTLs associated with invader traits.</title>
        <authorList>
            <person name="Reatini B."/>
            <person name="Cang F.A."/>
            <person name="Jiang Q."/>
            <person name="Mckibben M.T.W."/>
            <person name="Barker M.S."/>
            <person name="Rieseberg L.H."/>
            <person name="Dlugosch K.M."/>
        </authorList>
    </citation>
    <scope>NUCLEOTIDE SEQUENCE</scope>
    <source>
        <strain evidence="3">CAN-66</strain>
        <tissue evidence="3">Leaf</tissue>
    </source>
</reference>
<evidence type="ECO:0000256" key="1">
    <source>
        <dbReference type="SAM" id="MobiDB-lite"/>
    </source>
</evidence>
<dbReference type="PANTHER" id="PTHR23329:SF1">
    <property type="entry name" value="TUFTELIN-INTERACTING PROTEIN 11"/>
    <property type="match status" value="1"/>
</dbReference>
<gene>
    <name evidence="3" type="ORF">OSB04_025021</name>
</gene>
<proteinExistence type="predicted"/>
<protein>
    <recommendedName>
        <fullName evidence="2">G-patch domain-containing protein</fullName>
    </recommendedName>
</protein>
<dbReference type="GO" id="GO:0000390">
    <property type="term" value="P:spliceosomal complex disassembly"/>
    <property type="evidence" value="ECO:0007669"/>
    <property type="project" value="InterPro"/>
</dbReference>
<dbReference type="AlphaFoldDB" id="A0AA38WCN3"/>
<dbReference type="InterPro" id="IPR000467">
    <property type="entry name" value="G_patch_dom"/>
</dbReference>
<dbReference type="InterPro" id="IPR045211">
    <property type="entry name" value="TFP11/STIP/Ntr1"/>
</dbReference>
<dbReference type="GO" id="GO:0071008">
    <property type="term" value="C:U2-type post-mRNA release spliceosomal complex"/>
    <property type="evidence" value="ECO:0007669"/>
    <property type="project" value="TreeGrafter"/>
</dbReference>
<evidence type="ECO:0000313" key="3">
    <source>
        <dbReference type="EMBL" id="KAJ9545314.1"/>
    </source>
</evidence>
<dbReference type="GO" id="GO:0003676">
    <property type="term" value="F:nucleic acid binding"/>
    <property type="evidence" value="ECO:0007669"/>
    <property type="project" value="InterPro"/>
</dbReference>
<keyword evidence="4" id="KW-1185">Reference proteome</keyword>
<feature type="domain" description="G-patch" evidence="2">
    <location>
        <begin position="394"/>
        <end position="439"/>
    </location>
</feature>